<proteinExistence type="predicted"/>
<dbReference type="EMBL" id="WNKQ01000019">
    <property type="protein sequence ID" value="KAF5845374.1"/>
    <property type="molecule type" value="Genomic_DNA"/>
</dbReference>
<feature type="transmembrane region" description="Helical" evidence="1">
    <location>
        <begin position="65"/>
        <end position="89"/>
    </location>
</feature>
<feature type="transmembrane region" description="Helical" evidence="1">
    <location>
        <begin position="7"/>
        <end position="25"/>
    </location>
</feature>
<evidence type="ECO:0000256" key="1">
    <source>
        <dbReference type="SAM" id="Phobius"/>
    </source>
</evidence>
<organism evidence="3 4">
    <name type="scientific">Cochliobolus sativus</name>
    <name type="common">Common root rot and spot blotch fungus</name>
    <name type="synonym">Bipolaris sorokiniana</name>
    <dbReference type="NCBI Taxonomy" id="45130"/>
    <lineage>
        <taxon>Eukaryota</taxon>
        <taxon>Fungi</taxon>
        <taxon>Dikarya</taxon>
        <taxon>Ascomycota</taxon>
        <taxon>Pezizomycotina</taxon>
        <taxon>Dothideomycetes</taxon>
        <taxon>Pleosporomycetidae</taxon>
        <taxon>Pleosporales</taxon>
        <taxon>Pleosporineae</taxon>
        <taxon>Pleosporaceae</taxon>
        <taxon>Bipolaris</taxon>
    </lineage>
</organism>
<dbReference type="SMART" id="SM00672">
    <property type="entry name" value="CAP10"/>
    <property type="match status" value="1"/>
</dbReference>
<evidence type="ECO:0000313" key="4">
    <source>
        <dbReference type="Proteomes" id="UP000624244"/>
    </source>
</evidence>
<feature type="transmembrane region" description="Helical" evidence="1">
    <location>
        <begin position="156"/>
        <end position="177"/>
    </location>
</feature>
<dbReference type="Proteomes" id="UP000624244">
    <property type="component" value="Unassembled WGS sequence"/>
</dbReference>
<dbReference type="InterPro" id="IPR006598">
    <property type="entry name" value="CAP10"/>
</dbReference>
<accession>A0A8H5ZBU3</accession>
<keyword evidence="1" id="KW-0472">Membrane</keyword>
<protein>
    <recommendedName>
        <fullName evidence="2">Glycosyl transferase CAP10 domain-containing protein</fullName>
    </recommendedName>
</protein>
<feature type="domain" description="Glycosyl transferase CAP10" evidence="2">
    <location>
        <begin position="501"/>
        <end position="793"/>
    </location>
</feature>
<dbReference type="AlphaFoldDB" id="A0A8H5ZBU3"/>
<reference evidence="3" key="1">
    <citation type="submission" date="2019-11" db="EMBL/GenBank/DDBJ databases">
        <title>Bipolaris sorokiniana Genome sequencing.</title>
        <authorList>
            <person name="Wang H."/>
        </authorList>
    </citation>
    <scope>NUCLEOTIDE SEQUENCE</scope>
</reference>
<evidence type="ECO:0000259" key="2">
    <source>
        <dbReference type="SMART" id="SM00672"/>
    </source>
</evidence>
<sequence>MGLKDFTSIGYFTAATAAAILTAVLSPQSHIGHTLVLAELICWTLVIAFFGTLERLGSENWKSNNVASTATLIYLYWTAAFSIVITAISSSFIDSIWITSLKPVVAFAILARRPASWLTRLYASLPRHIQYSWLTFGIGMILFVSLVPTLETKRLASAIPIALGLIGTYTSLIHIFGPENDQIDEKGRLETTRVIFSIGLRIIGLLIAVSVIMILTWSGSPLDITNAMLAGVSSLHPTSIGTLGMAQTFTRITIAILNLYQIIDFIPKTEKGRGLLVAFALWPVSSFVQHTPLSQHITSLPGVNWPGSSDNISYHPVELLIRRAQDDFKHLIDKQSKTLEAAETEYRRRYSRSPPPGFAQWFAYAKSKNSVLIDDFDMINKDLKPFWKIAPQQLHESINHVSSFEHLALRKCGFTDGRFHGQGGGWIVEDLGKLLQEVSQGIPNVEFAFDVVDEPRIIITQHMLDTGGVSKPEFYDAHHLSIWERTTSACAQTSSPGKLHTIHDYGLNLVQDWYQSKDVCSHPEFSVMHGFFSSPMTCLLTDAPVPVLSQAAPTSFGDIMYPSPWYTAKMDQGDYKDEADPLWEQKARNLYWAGSTTGSYSWNGTWRYSHRQRFVQLVQTLNQTNHIYLEEFKPGQWASYGAVEDHGDLFDVKLTAIIQCDNQDCEEQTKVFTLGEKEERSRQFHSQFVFDVDGNSFSGRFYTLLRSRSVVLKQTALREWHDERLIPWVHFIPISLSMDELPEVMRYMTTHEDGKRRAKEIADAGREWHGRVLRKEDFTIYLYRLMLELARIMDPNRQVEH</sequence>
<dbReference type="PANTHER" id="PTHR12203">
    <property type="entry name" value="KDEL LYS-ASP-GLU-LEU CONTAINING - RELATED"/>
    <property type="match status" value="1"/>
</dbReference>
<keyword evidence="1" id="KW-1133">Transmembrane helix</keyword>
<feature type="transmembrane region" description="Helical" evidence="1">
    <location>
        <begin position="198"/>
        <end position="220"/>
    </location>
</feature>
<name>A0A8H5ZBU3_COCSA</name>
<feature type="transmembrane region" description="Helical" evidence="1">
    <location>
        <begin position="131"/>
        <end position="150"/>
    </location>
</feature>
<evidence type="ECO:0000313" key="3">
    <source>
        <dbReference type="EMBL" id="KAF5845374.1"/>
    </source>
</evidence>
<gene>
    <name evidence="3" type="ORF">GGP41_002927</name>
</gene>
<dbReference type="Pfam" id="PF05686">
    <property type="entry name" value="Glyco_transf_90"/>
    <property type="match status" value="1"/>
</dbReference>
<comment type="caution">
    <text evidence="3">The sequence shown here is derived from an EMBL/GenBank/DDBJ whole genome shotgun (WGS) entry which is preliminary data.</text>
</comment>
<feature type="transmembrane region" description="Helical" evidence="1">
    <location>
        <begin position="31"/>
        <end position="53"/>
    </location>
</feature>
<dbReference type="InterPro" id="IPR051091">
    <property type="entry name" value="O-Glucosyltr/Glycosyltrsf_90"/>
</dbReference>
<feature type="transmembrane region" description="Helical" evidence="1">
    <location>
        <begin position="95"/>
        <end position="111"/>
    </location>
</feature>
<dbReference type="PANTHER" id="PTHR12203:SF61">
    <property type="entry name" value="CAPSULE PROTEIN"/>
    <property type="match status" value="1"/>
</dbReference>
<keyword evidence="1" id="KW-0812">Transmembrane</keyword>